<dbReference type="InterPro" id="IPR006665">
    <property type="entry name" value="OmpA-like"/>
</dbReference>
<keyword evidence="2 4" id="KW-0472">Membrane</keyword>
<reference evidence="7 8" key="1">
    <citation type="submission" date="2019-01" db="EMBL/GenBank/DDBJ databases">
        <title>The draft genome of Rhizobium sp. 24NR.</title>
        <authorList>
            <person name="Liu L."/>
            <person name="Liang L."/>
            <person name="Shi S."/>
            <person name="Xu L."/>
            <person name="Wang X."/>
            <person name="Li L."/>
            <person name="Zhang X."/>
        </authorList>
    </citation>
    <scope>NUCLEOTIDE SEQUENCE [LARGE SCALE GENOMIC DNA]</scope>
    <source>
        <strain evidence="7 8">24NR</strain>
    </source>
</reference>
<organism evidence="7 8">
    <name type="scientific">Neorhizobium lilium</name>
    <dbReference type="NCBI Taxonomy" id="2503024"/>
    <lineage>
        <taxon>Bacteria</taxon>
        <taxon>Pseudomonadati</taxon>
        <taxon>Pseudomonadota</taxon>
        <taxon>Alphaproteobacteria</taxon>
        <taxon>Hyphomicrobiales</taxon>
        <taxon>Rhizobiaceae</taxon>
        <taxon>Rhizobium/Agrobacterium group</taxon>
        <taxon>Neorhizobium</taxon>
    </lineage>
</organism>
<feature type="signal peptide" evidence="5">
    <location>
        <begin position="1"/>
        <end position="25"/>
    </location>
</feature>
<feature type="domain" description="OmpA-like" evidence="6">
    <location>
        <begin position="217"/>
        <end position="332"/>
    </location>
</feature>
<evidence type="ECO:0000256" key="5">
    <source>
        <dbReference type="SAM" id="SignalP"/>
    </source>
</evidence>
<name>A0A3S3SI60_9HYPH</name>
<dbReference type="Pfam" id="PF16234">
    <property type="entry name" value="DUF4892"/>
    <property type="match status" value="1"/>
</dbReference>
<gene>
    <name evidence="7" type="ORF">EPK99_01610</name>
</gene>
<dbReference type="EMBL" id="SBIP01000001">
    <property type="protein sequence ID" value="RWX81054.1"/>
    <property type="molecule type" value="Genomic_DNA"/>
</dbReference>
<dbReference type="InterPro" id="IPR050330">
    <property type="entry name" value="Bact_OuterMem_StrucFunc"/>
</dbReference>
<keyword evidence="5" id="KW-0732">Signal</keyword>
<dbReference type="InterPro" id="IPR032608">
    <property type="entry name" value="DUF4892"/>
</dbReference>
<dbReference type="PRINTS" id="PR01021">
    <property type="entry name" value="OMPADOMAIN"/>
</dbReference>
<dbReference type="Pfam" id="PF00691">
    <property type="entry name" value="OmpA"/>
    <property type="match status" value="1"/>
</dbReference>
<dbReference type="PANTHER" id="PTHR30329">
    <property type="entry name" value="STATOR ELEMENT OF FLAGELLAR MOTOR COMPLEX"/>
    <property type="match status" value="1"/>
</dbReference>
<evidence type="ECO:0000313" key="8">
    <source>
        <dbReference type="Proteomes" id="UP000287687"/>
    </source>
</evidence>
<evidence type="ECO:0000259" key="6">
    <source>
        <dbReference type="PROSITE" id="PS51123"/>
    </source>
</evidence>
<dbReference type="Gene3D" id="3.30.1330.60">
    <property type="entry name" value="OmpA-like domain"/>
    <property type="match status" value="1"/>
</dbReference>
<dbReference type="InterPro" id="IPR006664">
    <property type="entry name" value="OMP_bac"/>
</dbReference>
<evidence type="ECO:0000256" key="1">
    <source>
        <dbReference type="ARBA" id="ARBA00004442"/>
    </source>
</evidence>
<keyword evidence="8" id="KW-1185">Reference proteome</keyword>
<proteinExistence type="predicted"/>
<accession>A0A3S3SI60</accession>
<dbReference type="SUPFAM" id="SSF103088">
    <property type="entry name" value="OmpA-like"/>
    <property type="match status" value="1"/>
</dbReference>
<dbReference type="OrthoDB" id="9814546at2"/>
<comment type="caution">
    <text evidence="7">The sequence shown here is derived from an EMBL/GenBank/DDBJ whole genome shotgun (WGS) entry which is preliminary data.</text>
</comment>
<protein>
    <submittedName>
        <fullName evidence="7">DUF4892 domain-containing protein</fullName>
    </submittedName>
</protein>
<sequence>MSGFRTALAAVAVLPSLILPNLAAAETPAQDIKGGKDNPIVSRFAGAVIIGYQQRDYAALTLPLGPYDASQKSQFARSQTAEGRLTSIIYAIPEGKTALEVYRNYEQTLKAAGFQSAYQCESSACGGYDFAAALADPINRAMDSNLFNLRINLLNATNDDVRAMTAHLDRSDGSVDVSLLVSQDSGRQAGVLLQIVEGRAMQTGQVTVDAKAMSDGLAKAGHIALYGIQFETDSATLKTESDETLAQMAELLAHDETRKVYIVGHTDSSGALEHNIELSQARATAVVKALAGKFGINASRLQAKGIGPYAPVASNANDAGRAKNRRVELVEK</sequence>
<dbReference type="InterPro" id="IPR036737">
    <property type="entry name" value="OmpA-like_sf"/>
</dbReference>
<dbReference type="PROSITE" id="PS51123">
    <property type="entry name" value="OMPA_2"/>
    <property type="match status" value="1"/>
</dbReference>
<dbReference type="AlphaFoldDB" id="A0A3S3SI60"/>
<dbReference type="RefSeq" id="WP_128440881.1">
    <property type="nucleotide sequence ID" value="NZ_SBIP01000001.1"/>
</dbReference>
<evidence type="ECO:0000256" key="2">
    <source>
        <dbReference type="ARBA" id="ARBA00023136"/>
    </source>
</evidence>
<evidence type="ECO:0000313" key="7">
    <source>
        <dbReference type="EMBL" id="RWX81054.1"/>
    </source>
</evidence>
<dbReference type="CDD" id="cd07185">
    <property type="entry name" value="OmpA_C-like"/>
    <property type="match status" value="1"/>
</dbReference>
<evidence type="ECO:0000256" key="4">
    <source>
        <dbReference type="PROSITE-ProRule" id="PRU00473"/>
    </source>
</evidence>
<dbReference type="Proteomes" id="UP000287687">
    <property type="component" value="Unassembled WGS sequence"/>
</dbReference>
<evidence type="ECO:0000256" key="3">
    <source>
        <dbReference type="ARBA" id="ARBA00023237"/>
    </source>
</evidence>
<dbReference type="PANTHER" id="PTHR30329:SF21">
    <property type="entry name" value="LIPOPROTEIN YIAD-RELATED"/>
    <property type="match status" value="1"/>
</dbReference>
<keyword evidence="3" id="KW-0998">Cell outer membrane</keyword>
<feature type="chain" id="PRO_5018640788" evidence="5">
    <location>
        <begin position="26"/>
        <end position="332"/>
    </location>
</feature>
<comment type="subcellular location">
    <subcellularLocation>
        <location evidence="1">Cell outer membrane</location>
    </subcellularLocation>
</comment>
<dbReference type="GO" id="GO:0009279">
    <property type="term" value="C:cell outer membrane"/>
    <property type="evidence" value="ECO:0007669"/>
    <property type="project" value="UniProtKB-SubCell"/>
</dbReference>